<keyword evidence="1" id="KW-0805">Transcription regulation</keyword>
<reference evidence="6 7" key="1">
    <citation type="submission" date="2020-08" db="EMBL/GenBank/DDBJ databases">
        <title>Sequencing the genomes of 1000 actinobacteria strains.</title>
        <authorList>
            <person name="Klenk H.-P."/>
        </authorList>
    </citation>
    <scope>NUCLEOTIDE SEQUENCE [LARGE SCALE GENOMIC DNA]</scope>
    <source>
        <strain evidence="6 7">DSM 43851</strain>
    </source>
</reference>
<keyword evidence="3" id="KW-0804">Transcription</keyword>
<evidence type="ECO:0000256" key="2">
    <source>
        <dbReference type="ARBA" id="ARBA00023125"/>
    </source>
</evidence>
<feature type="DNA-binding region" description="H-T-H motif" evidence="4">
    <location>
        <begin position="39"/>
        <end position="58"/>
    </location>
</feature>
<gene>
    <name evidence="6" type="ORF">BJ998_002352</name>
</gene>
<dbReference type="EMBL" id="JACHIR010000001">
    <property type="protein sequence ID" value="MBB5891156.1"/>
    <property type="molecule type" value="Genomic_DNA"/>
</dbReference>
<dbReference type="Pfam" id="PF21943">
    <property type="entry name" value="TetR_C_46"/>
    <property type="match status" value="1"/>
</dbReference>
<dbReference type="FunFam" id="1.10.10.60:FF:000141">
    <property type="entry name" value="TetR family transcriptional regulator"/>
    <property type="match status" value="1"/>
</dbReference>
<dbReference type="GO" id="GO:0045892">
    <property type="term" value="P:negative regulation of DNA-templated transcription"/>
    <property type="evidence" value="ECO:0007669"/>
    <property type="project" value="UniProtKB-ARBA"/>
</dbReference>
<dbReference type="GO" id="GO:0003700">
    <property type="term" value="F:DNA-binding transcription factor activity"/>
    <property type="evidence" value="ECO:0007669"/>
    <property type="project" value="TreeGrafter"/>
</dbReference>
<dbReference type="Pfam" id="PF00440">
    <property type="entry name" value="TetR_N"/>
    <property type="match status" value="1"/>
</dbReference>
<comment type="caution">
    <text evidence="6">The sequence shown here is derived from an EMBL/GenBank/DDBJ whole genome shotgun (WGS) entry which is preliminary data.</text>
</comment>
<dbReference type="SUPFAM" id="SSF48498">
    <property type="entry name" value="Tetracyclin repressor-like, C-terminal domain"/>
    <property type="match status" value="1"/>
</dbReference>
<name>A0A7W9NGH1_9PSEU</name>
<dbReference type="InterPro" id="IPR009057">
    <property type="entry name" value="Homeodomain-like_sf"/>
</dbReference>
<dbReference type="Gene3D" id="1.10.357.10">
    <property type="entry name" value="Tetracycline Repressor, domain 2"/>
    <property type="match status" value="1"/>
</dbReference>
<protein>
    <submittedName>
        <fullName evidence="6">AcrR family transcriptional regulator</fullName>
    </submittedName>
</protein>
<dbReference type="InterPro" id="IPR001647">
    <property type="entry name" value="HTH_TetR"/>
</dbReference>
<keyword evidence="2 4" id="KW-0238">DNA-binding</keyword>
<keyword evidence="7" id="KW-1185">Reference proteome</keyword>
<feature type="domain" description="HTH tetR-type" evidence="5">
    <location>
        <begin position="16"/>
        <end position="76"/>
    </location>
</feature>
<organism evidence="6 7">
    <name type="scientific">Kutzneria kofuensis</name>
    <dbReference type="NCBI Taxonomy" id="103725"/>
    <lineage>
        <taxon>Bacteria</taxon>
        <taxon>Bacillati</taxon>
        <taxon>Actinomycetota</taxon>
        <taxon>Actinomycetes</taxon>
        <taxon>Pseudonocardiales</taxon>
        <taxon>Pseudonocardiaceae</taxon>
        <taxon>Kutzneria</taxon>
    </lineage>
</organism>
<dbReference type="SUPFAM" id="SSF46689">
    <property type="entry name" value="Homeodomain-like"/>
    <property type="match status" value="1"/>
</dbReference>
<evidence type="ECO:0000256" key="3">
    <source>
        <dbReference type="ARBA" id="ARBA00023163"/>
    </source>
</evidence>
<evidence type="ECO:0000259" key="5">
    <source>
        <dbReference type="PROSITE" id="PS50977"/>
    </source>
</evidence>
<evidence type="ECO:0000256" key="1">
    <source>
        <dbReference type="ARBA" id="ARBA00023015"/>
    </source>
</evidence>
<proteinExistence type="predicted"/>
<dbReference type="InterPro" id="IPR023772">
    <property type="entry name" value="DNA-bd_HTH_TetR-type_CS"/>
</dbReference>
<evidence type="ECO:0000313" key="7">
    <source>
        <dbReference type="Proteomes" id="UP000585638"/>
    </source>
</evidence>
<dbReference type="PROSITE" id="PS01081">
    <property type="entry name" value="HTH_TETR_1"/>
    <property type="match status" value="1"/>
</dbReference>
<sequence length="204" mass="22653">MTSAADTGRRRRMPRAARKAQMLAVAEEVFAERGYLAASMDEIAERVGVSKPMLYEYFGSKEGLLVGCIDKARTELREATEQAVIGADSPENMLRLGLLAFFRFIAERRQSYGLLRHEAAVTVQSAVEEIEAIRRQQTDLMIGWMAMSLPGVDPLELEAAAEILVGSCERLAQWCERRPEVTPERATDLLMTAVWTGLSSRAGD</sequence>
<dbReference type="GO" id="GO:0000976">
    <property type="term" value="F:transcription cis-regulatory region binding"/>
    <property type="evidence" value="ECO:0007669"/>
    <property type="project" value="TreeGrafter"/>
</dbReference>
<evidence type="ECO:0000313" key="6">
    <source>
        <dbReference type="EMBL" id="MBB5891156.1"/>
    </source>
</evidence>
<evidence type="ECO:0000256" key="4">
    <source>
        <dbReference type="PROSITE-ProRule" id="PRU00335"/>
    </source>
</evidence>
<accession>A0A7W9NGH1</accession>
<dbReference type="InterPro" id="IPR036271">
    <property type="entry name" value="Tet_transcr_reg_TetR-rel_C_sf"/>
</dbReference>
<dbReference type="PANTHER" id="PTHR30055:SF158">
    <property type="entry name" value="POSSIBLE TRANSCRIPTIONAL REGULATORY PROTEIN (PROBABLY TETR-FAMILY)"/>
    <property type="match status" value="1"/>
</dbReference>
<dbReference type="PANTHER" id="PTHR30055">
    <property type="entry name" value="HTH-TYPE TRANSCRIPTIONAL REGULATOR RUTR"/>
    <property type="match status" value="1"/>
</dbReference>
<dbReference type="InterPro" id="IPR054129">
    <property type="entry name" value="DesT_TetR_C"/>
</dbReference>
<dbReference type="AlphaFoldDB" id="A0A7W9NGH1"/>
<dbReference type="InterPro" id="IPR050109">
    <property type="entry name" value="HTH-type_TetR-like_transc_reg"/>
</dbReference>
<dbReference type="PRINTS" id="PR00455">
    <property type="entry name" value="HTHTETR"/>
</dbReference>
<dbReference type="Proteomes" id="UP000585638">
    <property type="component" value="Unassembled WGS sequence"/>
</dbReference>
<dbReference type="PROSITE" id="PS50977">
    <property type="entry name" value="HTH_TETR_2"/>
    <property type="match status" value="1"/>
</dbReference>